<feature type="region of interest" description="Disordered" evidence="1">
    <location>
        <begin position="54"/>
        <end position="109"/>
    </location>
</feature>
<name>A0A9D4FLN1_DREPO</name>
<evidence type="ECO:0000313" key="3">
    <source>
        <dbReference type="Proteomes" id="UP000828390"/>
    </source>
</evidence>
<feature type="compositionally biased region" description="Polar residues" evidence="1">
    <location>
        <begin position="55"/>
        <end position="70"/>
    </location>
</feature>
<evidence type="ECO:0000256" key="1">
    <source>
        <dbReference type="SAM" id="MobiDB-lite"/>
    </source>
</evidence>
<dbReference type="Proteomes" id="UP000828390">
    <property type="component" value="Unassembled WGS sequence"/>
</dbReference>
<protein>
    <submittedName>
        <fullName evidence="2">Uncharacterized protein</fullName>
    </submittedName>
</protein>
<reference evidence="2" key="2">
    <citation type="submission" date="2020-11" db="EMBL/GenBank/DDBJ databases">
        <authorList>
            <person name="McCartney M.A."/>
            <person name="Auch B."/>
            <person name="Kono T."/>
            <person name="Mallez S."/>
            <person name="Becker A."/>
            <person name="Gohl D.M."/>
            <person name="Silverstein K.A.T."/>
            <person name="Koren S."/>
            <person name="Bechman K.B."/>
            <person name="Herman A."/>
            <person name="Abrahante J.E."/>
            <person name="Garbe J."/>
        </authorList>
    </citation>
    <scope>NUCLEOTIDE SEQUENCE</scope>
    <source>
        <strain evidence="2">Duluth1</strain>
        <tissue evidence="2">Whole animal</tissue>
    </source>
</reference>
<accession>A0A9D4FLN1</accession>
<organism evidence="2 3">
    <name type="scientific">Dreissena polymorpha</name>
    <name type="common">Zebra mussel</name>
    <name type="synonym">Mytilus polymorpha</name>
    <dbReference type="NCBI Taxonomy" id="45954"/>
    <lineage>
        <taxon>Eukaryota</taxon>
        <taxon>Metazoa</taxon>
        <taxon>Spiralia</taxon>
        <taxon>Lophotrochozoa</taxon>
        <taxon>Mollusca</taxon>
        <taxon>Bivalvia</taxon>
        <taxon>Autobranchia</taxon>
        <taxon>Heteroconchia</taxon>
        <taxon>Euheterodonta</taxon>
        <taxon>Imparidentia</taxon>
        <taxon>Neoheterodontei</taxon>
        <taxon>Myida</taxon>
        <taxon>Dreissenoidea</taxon>
        <taxon>Dreissenidae</taxon>
        <taxon>Dreissena</taxon>
    </lineage>
</organism>
<proteinExistence type="predicted"/>
<sequence>MSVPPTIYSRAVYSLLKTVQWVQPYNKFTEVVTVLETVVWVPIPGCRSSPEYSHVGTTYPSVNGSRSNPVDSPMGTTYHLVTVSRSSPLDSPLGTSYPSVTGSRSNPKTVLWVPQSPKSPVAVPLM</sequence>
<feature type="compositionally biased region" description="Polar residues" evidence="1">
    <location>
        <begin position="83"/>
        <end position="108"/>
    </location>
</feature>
<evidence type="ECO:0000313" key="2">
    <source>
        <dbReference type="EMBL" id="KAH3800622.1"/>
    </source>
</evidence>
<gene>
    <name evidence="2" type="ORF">DPMN_154260</name>
</gene>
<keyword evidence="3" id="KW-1185">Reference proteome</keyword>
<dbReference type="AlphaFoldDB" id="A0A9D4FLN1"/>
<comment type="caution">
    <text evidence="2">The sequence shown here is derived from an EMBL/GenBank/DDBJ whole genome shotgun (WGS) entry which is preliminary data.</text>
</comment>
<dbReference type="EMBL" id="JAIWYP010000007">
    <property type="protein sequence ID" value="KAH3800622.1"/>
    <property type="molecule type" value="Genomic_DNA"/>
</dbReference>
<reference evidence="2" key="1">
    <citation type="journal article" date="2019" name="bioRxiv">
        <title>The Genome of the Zebra Mussel, Dreissena polymorpha: A Resource for Invasive Species Research.</title>
        <authorList>
            <person name="McCartney M.A."/>
            <person name="Auch B."/>
            <person name="Kono T."/>
            <person name="Mallez S."/>
            <person name="Zhang Y."/>
            <person name="Obille A."/>
            <person name="Becker A."/>
            <person name="Abrahante J.E."/>
            <person name="Garbe J."/>
            <person name="Badalamenti J.P."/>
            <person name="Herman A."/>
            <person name="Mangelson H."/>
            <person name="Liachko I."/>
            <person name="Sullivan S."/>
            <person name="Sone E.D."/>
            <person name="Koren S."/>
            <person name="Silverstein K.A.T."/>
            <person name="Beckman K.B."/>
            <person name="Gohl D.M."/>
        </authorList>
    </citation>
    <scope>NUCLEOTIDE SEQUENCE</scope>
    <source>
        <strain evidence="2">Duluth1</strain>
        <tissue evidence="2">Whole animal</tissue>
    </source>
</reference>